<sequence length="148" mass="16835">MLQPLVADPDMFPDFSTLFVAATTPPRPFKKLPAEVCAMNMKFLPVKDAKAFISASPRVRGLFDGLPNAFWESRIYHEVPWVEGTSFWTKYSLLQTHGRGNIDYKKLVGDLAAKSRLEIADIDGHESWLGFKNRLSHLEVLRSDLREN</sequence>
<comment type="caution">
    <text evidence="1">The sequence shown here is derived from an EMBL/GenBank/DDBJ whole genome shotgun (WGS) entry which is preliminary data.</text>
</comment>
<reference evidence="1 2" key="1">
    <citation type="submission" date="2024-07" db="EMBL/GenBank/DDBJ databases">
        <title>Section-level genome sequencing and comparative genomics of Aspergillus sections Usti and Cavernicolus.</title>
        <authorList>
            <consortium name="Lawrence Berkeley National Laboratory"/>
            <person name="Nybo J.L."/>
            <person name="Vesth T.C."/>
            <person name="Theobald S."/>
            <person name="Frisvad J.C."/>
            <person name="Larsen T.O."/>
            <person name="Kjaerboelling I."/>
            <person name="Rothschild-Mancinelli K."/>
            <person name="Lyhne E.K."/>
            <person name="Kogle M.E."/>
            <person name="Barry K."/>
            <person name="Clum A."/>
            <person name="Na H."/>
            <person name="Ledsgaard L."/>
            <person name="Lin J."/>
            <person name="Lipzen A."/>
            <person name="Kuo A."/>
            <person name="Riley R."/>
            <person name="Mondo S."/>
            <person name="Labutti K."/>
            <person name="Haridas S."/>
            <person name="Pangalinan J."/>
            <person name="Salamov A.A."/>
            <person name="Simmons B.A."/>
            <person name="Magnuson J.K."/>
            <person name="Chen J."/>
            <person name="Drula E."/>
            <person name="Henrissat B."/>
            <person name="Wiebenga A."/>
            <person name="Lubbers R.J."/>
            <person name="Gomes A.C."/>
            <person name="Makela M.R."/>
            <person name="Stajich J."/>
            <person name="Grigoriev I.V."/>
            <person name="Mortensen U.H."/>
            <person name="De Vries R.P."/>
            <person name="Baker S.E."/>
            <person name="Andersen M.R."/>
        </authorList>
    </citation>
    <scope>NUCLEOTIDE SEQUENCE [LARGE SCALE GENOMIC DNA]</scope>
    <source>
        <strain evidence="1 2">CBS 209.92</strain>
    </source>
</reference>
<protein>
    <submittedName>
        <fullName evidence="1">Uncharacterized protein</fullName>
    </submittedName>
</protein>
<keyword evidence="2" id="KW-1185">Reference proteome</keyword>
<accession>A0ABR4FS82</accession>
<dbReference type="EMBL" id="JBFTWV010000125">
    <property type="protein sequence ID" value="KAL2786123.1"/>
    <property type="molecule type" value="Genomic_DNA"/>
</dbReference>
<evidence type="ECO:0000313" key="1">
    <source>
        <dbReference type="EMBL" id="KAL2786123.1"/>
    </source>
</evidence>
<dbReference type="Proteomes" id="UP001610563">
    <property type="component" value="Unassembled WGS sequence"/>
</dbReference>
<evidence type="ECO:0000313" key="2">
    <source>
        <dbReference type="Proteomes" id="UP001610563"/>
    </source>
</evidence>
<name>A0ABR4FS82_9EURO</name>
<organism evidence="1 2">
    <name type="scientific">Aspergillus keveii</name>
    <dbReference type="NCBI Taxonomy" id="714993"/>
    <lineage>
        <taxon>Eukaryota</taxon>
        <taxon>Fungi</taxon>
        <taxon>Dikarya</taxon>
        <taxon>Ascomycota</taxon>
        <taxon>Pezizomycotina</taxon>
        <taxon>Eurotiomycetes</taxon>
        <taxon>Eurotiomycetidae</taxon>
        <taxon>Eurotiales</taxon>
        <taxon>Aspergillaceae</taxon>
        <taxon>Aspergillus</taxon>
        <taxon>Aspergillus subgen. Nidulantes</taxon>
    </lineage>
</organism>
<proteinExistence type="predicted"/>
<gene>
    <name evidence="1" type="ORF">BJX66DRAFT_40067</name>
</gene>